<organism evidence="5 6">
    <name type="scientific">Pseudocercospora fuligena</name>
    <dbReference type="NCBI Taxonomy" id="685502"/>
    <lineage>
        <taxon>Eukaryota</taxon>
        <taxon>Fungi</taxon>
        <taxon>Dikarya</taxon>
        <taxon>Ascomycota</taxon>
        <taxon>Pezizomycotina</taxon>
        <taxon>Dothideomycetes</taxon>
        <taxon>Dothideomycetidae</taxon>
        <taxon>Mycosphaerellales</taxon>
        <taxon>Mycosphaerellaceae</taxon>
        <taxon>Pseudocercospora</taxon>
    </lineage>
</organism>
<evidence type="ECO:0000313" key="6">
    <source>
        <dbReference type="Proteomes" id="UP000660729"/>
    </source>
</evidence>
<dbReference type="EMBL" id="JABCIY010000337">
    <property type="protein sequence ID" value="KAF7185414.1"/>
    <property type="molecule type" value="Genomic_DNA"/>
</dbReference>
<reference evidence="5" key="1">
    <citation type="submission" date="2020-04" db="EMBL/GenBank/DDBJ databases">
        <title>Draft genome resource of the tomato pathogen Pseudocercospora fuligena.</title>
        <authorList>
            <person name="Zaccaron A."/>
        </authorList>
    </citation>
    <scope>NUCLEOTIDE SEQUENCE</scope>
    <source>
        <strain evidence="5">PF001</strain>
    </source>
</reference>
<dbReference type="Proteomes" id="UP000660729">
    <property type="component" value="Unassembled WGS sequence"/>
</dbReference>
<dbReference type="InterPro" id="IPR008922">
    <property type="entry name" value="Di-copper_centre_dom_sf"/>
</dbReference>
<protein>
    <submittedName>
        <fullName evidence="5">Tyrosinase-like protein orsC</fullName>
    </submittedName>
</protein>
<dbReference type="Pfam" id="PF00264">
    <property type="entry name" value="Tyrosinase"/>
    <property type="match status" value="1"/>
</dbReference>
<dbReference type="SUPFAM" id="SSF48056">
    <property type="entry name" value="Di-copper centre-containing domain"/>
    <property type="match status" value="1"/>
</dbReference>
<feature type="signal peptide" evidence="3">
    <location>
        <begin position="1"/>
        <end position="22"/>
    </location>
</feature>
<keyword evidence="1" id="KW-0479">Metal-binding</keyword>
<sequence>MFIRTLQAILFTALVALHATAAQDAKAEAKAKMSSLKASAAKLIHANAAKGATDSCQNHNLIVRKEWGDMSRAERLDYIRAVKCLHTRPPKTDPKLAPGCKNRYDDFVVAHIMNTYNVHFSPWLLSFHRVFVWEFEKALRKECGYKGGHPYWDWSRYVDQPMETWPLFDGSDTSIGGNGHVTPNGGGCSCVTDGPFKDWTVNLGPVGDGASCKDNPQDNGLGYNPRCLERKFDPSNLVNITYDKVLVEVYSSNDINSFGLAIEGWPLGVHPIPHTLMGGLQDDIPASPADCWFWQHHTNLDRYWLFWASLDWDNRWNALGTSDAYNAARQARQWQPAKPISMNSRIHLSPAFPEYRVGDTFSPTGGPFCYVYE</sequence>
<name>A0A8H6VEP3_9PEZI</name>
<feature type="domain" description="Tyrosinase copper-binding" evidence="4">
    <location>
        <begin position="101"/>
        <end position="308"/>
    </location>
</feature>
<dbReference type="Gene3D" id="1.10.1280.10">
    <property type="entry name" value="Di-copper center containing domain from catechol oxidase"/>
    <property type="match status" value="1"/>
</dbReference>
<dbReference type="AlphaFoldDB" id="A0A8H6VEP3"/>
<evidence type="ECO:0000256" key="1">
    <source>
        <dbReference type="ARBA" id="ARBA00022723"/>
    </source>
</evidence>
<evidence type="ECO:0000256" key="3">
    <source>
        <dbReference type="SAM" id="SignalP"/>
    </source>
</evidence>
<dbReference type="InterPro" id="IPR002227">
    <property type="entry name" value="Tyrosinase_Cu-bd"/>
</dbReference>
<dbReference type="PANTHER" id="PTHR11474">
    <property type="entry name" value="TYROSINASE FAMILY MEMBER"/>
    <property type="match status" value="1"/>
</dbReference>
<dbReference type="OrthoDB" id="6132182at2759"/>
<keyword evidence="2" id="KW-0186">Copper</keyword>
<feature type="chain" id="PRO_5034123844" evidence="3">
    <location>
        <begin position="23"/>
        <end position="373"/>
    </location>
</feature>
<dbReference type="PANTHER" id="PTHR11474:SF126">
    <property type="entry name" value="TYROSINASE-LIKE PROTEIN TYR-1-RELATED"/>
    <property type="match status" value="1"/>
</dbReference>
<keyword evidence="6" id="KW-1185">Reference proteome</keyword>
<keyword evidence="3" id="KW-0732">Signal</keyword>
<evidence type="ECO:0000259" key="4">
    <source>
        <dbReference type="Pfam" id="PF00264"/>
    </source>
</evidence>
<dbReference type="GO" id="GO:0016491">
    <property type="term" value="F:oxidoreductase activity"/>
    <property type="evidence" value="ECO:0007669"/>
    <property type="project" value="InterPro"/>
</dbReference>
<evidence type="ECO:0000256" key="2">
    <source>
        <dbReference type="ARBA" id="ARBA00023008"/>
    </source>
</evidence>
<gene>
    <name evidence="5" type="ORF">HII31_13261</name>
</gene>
<dbReference type="InterPro" id="IPR050316">
    <property type="entry name" value="Tyrosinase/Hemocyanin"/>
</dbReference>
<dbReference type="GO" id="GO:0046872">
    <property type="term" value="F:metal ion binding"/>
    <property type="evidence" value="ECO:0007669"/>
    <property type="project" value="UniProtKB-KW"/>
</dbReference>
<evidence type="ECO:0000313" key="5">
    <source>
        <dbReference type="EMBL" id="KAF7185414.1"/>
    </source>
</evidence>
<proteinExistence type="predicted"/>
<comment type="caution">
    <text evidence="5">The sequence shown here is derived from an EMBL/GenBank/DDBJ whole genome shotgun (WGS) entry which is preliminary data.</text>
</comment>
<dbReference type="PRINTS" id="PR00092">
    <property type="entry name" value="TYROSINASE"/>
</dbReference>
<accession>A0A8H6VEP3</accession>